<accession>A0ABP9WET5</accession>
<dbReference type="Pfam" id="PF00135">
    <property type="entry name" value="COesterase"/>
    <property type="match status" value="1"/>
</dbReference>
<evidence type="ECO:0000256" key="3">
    <source>
        <dbReference type="RuleBase" id="RU361235"/>
    </source>
</evidence>
<comment type="caution">
    <text evidence="5">The sequence shown here is derived from an EMBL/GenBank/DDBJ whole genome shotgun (WGS) entry which is preliminary data.</text>
</comment>
<proteinExistence type="inferred from homology"/>
<dbReference type="EC" id="3.1.1.-" evidence="3"/>
<evidence type="ECO:0000256" key="2">
    <source>
        <dbReference type="ARBA" id="ARBA00022801"/>
    </source>
</evidence>
<comment type="similarity">
    <text evidence="1 3">Belongs to the type-B carboxylesterase/lipase family.</text>
</comment>
<dbReference type="EMBL" id="BAABRR010000003">
    <property type="protein sequence ID" value="GAA5518342.1"/>
    <property type="molecule type" value="Genomic_DNA"/>
</dbReference>
<sequence length="530" mass="54893">MADTVSHSRGTRAWSTYGGPVSIVASLPSSPVVTTASGAVRGAWREHRSADGSVSRAAIFLGVPYAEPPVGERRFLAPVPRTPWEGVRPALLHGATPQRWSPWDDPFVPEPSIPGTDLLTLDVGTPDPSPDAGLPVLVYIHGGGFVGGSHASPWYGGQAFHRDGVVTVAPAYRLGFDGFGWIEDAPPNRGVLDWLAALAWVQENIRAFGGDPARVTIAGQSAGGSAVMRLLTMPAAQGLFRAVMALSPADIPVRRDDAVVAAARVAAALGLATTAAPRRADLANVPEGRILAAQDAATALDPGDPLAGAMGGAGLPLSPVIDGELVPTTIADAIRAGVGDGVALLIGSTAHEFNGALGHVTGLEGADATGLLAKGGVPEAERAALIERAPEPTPASAAGQALTDGLFRRHVARWAGQRAATAASSRTWAYDFRWVSPVNGLSSHCLDLPFGFDVLREPTAVRRTGPDAPQQLADAVHGDWLSMVVDGRVDAPVHADGRATVVYGLPLRDVRVGYEPESRLASALEPPQMG</sequence>
<dbReference type="PANTHER" id="PTHR11559">
    <property type="entry name" value="CARBOXYLESTERASE"/>
    <property type="match status" value="1"/>
</dbReference>
<dbReference type="InterPro" id="IPR029058">
    <property type="entry name" value="AB_hydrolase_fold"/>
</dbReference>
<evidence type="ECO:0000313" key="6">
    <source>
        <dbReference type="Proteomes" id="UP001426770"/>
    </source>
</evidence>
<keyword evidence="2 3" id="KW-0378">Hydrolase</keyword>
<name>A0ABP9WET5_9MICO</name>
<protein>
    <recommendedName>
        <fullName evidence="3">Carboxylic ester hydrolase</fullName>
        <ecNumber evidence="3">3.1.1.-</ecNumber>
    </recommendedName>
</protein>
<dbReference type="PROSITE" id="PS00122">
    <property type="entry name" value="CARBOXYLESTERASE_B_1"/>
    <property type="match status" value="1"/>
</dbReference>
<dbReference type="SUPFAM" id="SSF53474">
    <property type="entry name" value="alpha/beta-Hydrolases"/>
    <property type="match status" value="1"/>
</dbReference>
<gene>
    <name evidence="5" type="ORF">Lsed01_00766</name>
</gene>
<dbReference type="InterPro" id="IPR019826">
    <property type="entry name" value="Carboxylesterase_B_AS"/>
</dbReference>
<dbReference type="Gene3D" id="3.40.50.1820">
    <property type="entry name" value="alpha/beta hydrolase"/>
    <property type="match status" value="1"/>
</dbReference>
<evidence type="ECO:0000259" key="4">
    <source>
        <dbReference type="Pfam" id="PF00135"/>
    </source>
</evidence>
<reference evidence="5 6" key="1">
    <citation type="submission" date="2024-02" db="EMBL/GenBank/DDBJ databases">
        <title>Lysinimicrobium sediminis NBRC 112286.</title>
        <authorList>
            <person name="Ichikawa N."/>
            <person name="Katano-Makiyama Y."/>
            <person name="Hidaka K."/>
        </authorList>
    </citation>
    <scope>NUCLEOTIDE SEQUENCE [LARGE SCALE GENOMIC DNA]</scope>
    <source>
        <strain evidence="5 6">NBRC 112286</strain>
    </source>
</reference>
<organism evidence="5 6">
    <name type="scientific">Demequina sediminis</name>
    <dbReference type="NCBI Taxonomy" id="1930058"/>
    <lineage>
        <taxon>Bacteria</taxon>
        <taxon>Bacillati</taxon>
        <taxon>Actinomycetota</taxon>
        <taxon>Actinomycetes</taxon>
        <taxon>Micrococcales</taxon>
        <taxon>Demequinaceae</taxon>
        <taxon>Demequina</taxon>
    </lineage>
</organism>
<evidence type="ECO:0000313" key="5">
    <source>
        <dbReference type="EMBL" id="GAA5518342.1"/>
    </source>
</evidence>
<feature type="domain" description="Carboxylesterase type B" evidence="4">
    <location>
        <begin position="30"/>
        <end position="355"/>
    </location>
</feature>
<dbReference type="Proteomes" id="UP001426770">
    <property type="component" value="Unassembled WGS sequence"/>
</dbReference>
<dbReference type="InterPro" id="IPR050309">
    <property type="entry name" value="Type-B_Carboxylest/Lipase"/>
</dbReference>
<evidence type="ECO:0000256" key="1">
    <source>
        <dbReference type="ARBA" id="ARBA00005964"/>
    </source>
</evidence>
<dbReference type="InterPro" id="IPR002018">
    <property type="entry name" value="CarbesteraseB"/>
</dbReference>
<keyword evidence="6" id="KW-1185">Reference proteome</keyword>